<comment type="caution">
    <text evidence="1">The sequence shown here is derived from an EMBL/GenBank/DDBJ whole genome shotgun (WGS) entry which is preliminary data.</text>
</comment>
<dbReference type="EMBL" id="JAFKCW010000003">
    <property type="protein sequence ID" value="MBN7801857.1"/>
    <property type="molecule type" value="Genomic_DNA"/>
</dbReference>
<gene>
    <name evidence="1" type="ORF">J0A67_13365</name>
</gene>
<evidence type="ECO:0008006" key="3">
    <source>
        <dbReference type="Google" id="ProtNLM"/>
    </source>
</evidence>
<evidence type="ECO:0000313" key="2">
    <source>
        <dbReference type="Proteomes" id="UP000664698"/>
    </source>
</evidence>
<organism evidence="1 2">
    <name type="scientific">Algoriphagus aestuariicola</name>
    <dbReference type="NCBI Taxonomy" id="1852016"/>
    <lineage>
        <taxon>Bacteria</taxon>
        <taxon>Pseudomonadati</taxon>
        <taxon>Bacteroidota</taxon>
        <taxon>Cytophagia</taxon>
        <taxon>Cytophagales</taxon>
        <taxon>Cyclobacteriaceae</taxon>
        <taxon>Algoriphagus</taxon>
    </lineage>
</organism>
<protein>
    <recommendedName>
        <fullName evidence="3">Universal stress protein</fullName>
    </recommendedName>
</protein>
<accession>A0ABS3BRF4</accession>
<proteinExistence type="predicted"/>
<sequence length="171" mass="19407">MAKTILIPTDFTVRSLNLVKIALQKNYQSQEKLRIILVHGIMAPTSITELLFYSKAKELEELENAEFQASCKLLLGKFDEKIERMTIDLFSGFNQSAFENYLDANHVDEAYIPANYKLKLTSRSSFDLIPFFSKSKLPLTRIDLEGLSSSASEEREDALAALFFTQGQIAR</sequence>
<evidence type="ECO:0000313" key="1">
    <source>
        <dbReference type="EMBL" id="MBN7801857.1"/>
    </source>
</evidence>
<name>A0ABS3BRF4_9BACT</name>
<reference evidence="1 2" key="1">
    <citation type="submission" date="2021-03" db="EMBL/GenBank/DDBJ databases">
        <title>novel species isolated from a fishpond in China.</title>
        <authorList>
            <person name="Lu H."/>
            <person name="Cai Z."/>
        </authorList>
    </citation>
    <scope>NUCLEOTIDE SEQUENCE [LARGE SCALE GENOMIC DNA]</scope>
    <source>
        <strain evidence="1 2">JCM 31546</strain>
    </source>
</reference>
<dbReference type="Proteomes" id="UP000664698">
    <property type="component" value="Unassembled WGS sequence"/>
</dbReference>
<keyword evidence="2" id="KW-1185">Reference proteome</keyword>
<dbReference type="RefSeq" id="WP_206569869.1">
    <property type="nucleotide sequence ID" value="NZ_JAFKCW010000003.1"/>
</dbReference>